<keyword evidence="3 8" id="KW-0812">Transmembrane</keyword>
<protein>
    <submittedName>
        <fullName evidence="9">Uncharacterized protein</fullName>
    </submittedName>
</protein>
<sequence length="177" mass="19783">MYIPGMEALQTAISYWEDAIKSYVCRGGPLGDSGAKPLPVTTAEEAEFSKELDNLLESAYKLQYECELLFLDQRSVLFRDDTSSVREWVTAGATRGSETSSRRNIASPTESFASAQDQFLQALQEAGLSSGWPALDTCFLYACLFILILIFFTIFALIPAAFLFLIIYYSSQEDIEY</sequence>
<evidence type="ECO:0000313" key="9">
    <source>
        <dbReference type="EMBL" id="KAG8237938.1"/>
    </source>
</evidence>
<dbReference type="Proteomes" id="UP000792457">
    <property type="component" value="Unassembled WGS sequence"/>
</dbReference>
<evidence type="ECO:0000256" key="5">
    <source>
        <dbReference type="ARBA" id="ARBA00022989"/>
    </source>
</evidence>
<dbReference type="PANTHER" id="PTHR21508:SF5">
    <property type="entry name" value="MITOGUARDIN"/>
    <property type="match status" value="1"/>
</dbReference>
<keyword evidence="10" id="KW-1185">Reference proteome</keyword>
<dbReference type="Pfam" id="PF10265">
    <property type="entry name" value="Miga"/>
    <property type="match status" value="1"/>
</dbReference>
<evidence type="ECO:0000256" key="7">
    <source>
        <dbReference type="ARBA" id="ARBA00023136"/>
    </source>
</evidence>
<keyword evidence="4" id="KW-1000">Mitochondrion outer membrane</keyword>
<evidence type="ECO:0000256" key="8">
    <source>
        <dbReference type="SAM" id="Phobius"/>
    </source>
</evidence>
<evidence type="ECO:0000256" key="6">
    <source>
        <dbReference type="ARBA" id="ARBA00023128"/>
    </source>
</evidence>
<name>A0A8K0KPB8_LADFU</name>
<reference evidence="9" key="1">
    <citation type="submission" date="2013-04" db="EMBL/GenBank/DDBJ databases">
        <authorList>
            <person name="Qu J."/>
            <person name="Murali S.C."/>
            <person name="Bandaranaike D."/>
            <person name="Bellair M."/>
            <person name="Blankenburg K."/>
            <person name="Chao H."/>
            <person name="Dinh H."/>
            <person name="Doddapaneni H."/>
            <person name="Downs B."/>
            <person name="Dugan-Rocha S."/>
            <person name="Elkadiri S."/>
            <person name="Gnanaolivu R.D."/>
            <person name="Hernandez B."/>
            <person name="Javaid M."/>
            <person name="Jayaseelan J.C."/>
            <person name="Lee S."/>
            <person name="Li M."/>
            <person name="Ming W."/>
            <person name="Munidasa M."/>
            <person name="Muniz J."/>
            <person name="Nguyen L."/>
            <person name="Ongeri F."/>
            <person name="Osuji N."/>
            <person name="Pu L.-L."/>
            <person name="Puazo M."/>
            <person name="Qu C."/>
            <person name="Quiroz J."/>
            <person name="Raj R."/>
            <person name="Weissenberger G."/>
            <person name="Xin Y."/>
            <person name="Zou X."/>
            <person name="Han Y."/>
            <person name="Richards S."/>
            <person name="Worley K."/>
            <person name="Muzny D."/>
            <person name="Gibbs R."/>
        </authorList>
    </citation>
    <scope>NUCLEOTIDE SEQUENCE</scope>
    <source>
        <strain evidence="9">Sampled in the wild</strain>
    </source>
</reference>
<proteinExistence type="inferred from homology"/>
<evidence type="ECO:0000256" key="4">
    <source>
        <dbReference type="ARBA" id="ARBA00022787"/>
    </source>
</evidence>
<keyword evidence="6" id="KW-0496">Mitochondrion</keyword>
<dbReference type="GO" id="GO:0008053">
    <property type="term" value="P:mitochondrial fusion"/>
    <property type="evidence" value="ECO:0007669"/>
    <property type="project" value="InterPro"/>
</dbReference>
<evidence type="ECO:0000256" key="2">
    <source>
        <dbReference type="ARBA" id="ARBA00008969"/>
    </source>
</evidence>
<keyword evidence="5 8" id="KW-1133">Transmembrane helix</keyword>
<accession>A0A8K0KPB8</accession>
<organism evidence="9 10">
    <name type="scientific">Ladona fulva</name>
    <name type="common">Scarce chaser dragonfly</name>
    <name type="synonym">Libellula fulva</name>
    <dbReference type="NCBI Taxonomy" id="123851"/>
    <lineage>
        <taxon>Eukaryota</taxon>
        <taxon>Metazoa</taxon>
        <taxon>Ecdysozoa</taxon>
        <taxon>Arthropoda</taxon>
        <taxon>Hexapoda</taxon>
        <taxon>Insecta</taxon>
        <taxon>Pterygota</taxon>
        <taxon>Palaeoptera</taxon>
        <taxon>Odonata</taxon>
        <taxon>Epiprocta</taxon>
        <taxon>Anisoptera</taxon>
        <taxon>Libelluloidea</taxon>
        <taxon>Libellulidae</taxon>
        <taxon>Ladona</taxon>
    </lineage>
</organism>
<keyword evidence="7 8" id="KW-0472">Membrane</keyword>
<dbReference type="PANTHER" id="PTHR21508">
    <property type="entry name" value="MITOGUARDIN"/>
    <property type="match status" value="1"/>
</dbReference>
<dbReference type="AlphaFoldDB" id="A0A8K0KPB8"/>
<comment type="similarity">
    <text evidence="2">Belongs to the mitoguardin family.</text>
</comment>
<comment type="subcellular location">
    <subcellularLocation>
        <location evidence="1">Mitochondrion outer membrane</location>
    </subcellularLocation>
</comment>
<reference evidence="9" key="2">
    <citation type="submission" date="2017-10" db="EMBL/GenBank/DDBJ databases">
        <title>Ladona fulva Genome sequencing and assembly.</title>
        <authorList>
            <person name="Murali S."/>
            <person name="Richards S."/>
            <person name="Bandaranaike D."/>
            <person name="Bellair M."/>
            <person name="Blankenburg K."/>
            <person name="Chao H."/>
            <person name="Dinh H."/>
            <person name="Doddapaneni H."/>
            <person name="Dugan-Rocha S."/>
            <person name="Elkadiri S."/>
            <person name="Gnanaolivu R."/>
            <person name="Hernandez B."/>
            <person name="Skinner E."/>
            <person name="Javaid M."/>
            <person name="Lee S."/>
            <person name="Li M."/>
            <person name="Ming W."/>
            <person name="Munidasa M."/>
            <person name="Muniz J."/>
            <person name="Nguyen L."/>
            <person name="Hughes D."/>
            <person name="Osuji N."/>
            <person name="Pu L.-L."/>
            <person name="Puazo M."/>
            <person name="Qu C."/>
            <person name="Quiroz J."/>
            <person name="Raj R."/>
            <person name="Weissenberger G."/>
            <person name="Xin Y."/>
            <person name="Zou X."/>
            <person name="Han Y."/>
            <person name="Worley K."/>
            <person name="Muzny D."/>
            <person name="Gibbs R."/>
        </authorList>
    </citation>
    <scope>NUCLEOTIDE SEQUENCE</scope>
    <source>
        <strain evidence="9">Sampled in the wild</strain>
    </source>
</reference>
<gene>
    <name evidence="9" type="ORF">J437_LFUL017312</name>
</gene>
<comment type="caution">
    <text evidence="9">The sequence shown here is derived from an EMBL/GenBank/DDBJ whole genome shotgun (WGS) entry which is preliminary data.</text>
</comment>
<evidence type="ECO:0000256" key="3">
    <source>
        <dbReference type="ARBA" id="ARBA00022692"/>
    </source>
</evidence>
<feature type="transmembrane region" description="Helical" evidence="8">
    <location>
        <begin position="139"/>
        <end position="169"/>
    </location>
</feature>
<dbReference type="EMBL" id="KZ309250">
    <property type="protein sequence ID" value="KAG8237938.1"/>
    <property type="molecule type" value="Genomic_DNA"/>
</dbReference>
<evidence type="ECO:0000313" key="10">
    <source>
        <dbReference type="Proteomes" id="UP000792457"/>
    </source>
</evidence>
<dbReference type="InterPro" id="IPR019392">
    <property type="entry name" value="Miga"/>
</dbReference>
<dbReference type="OrthoDB" id="8186131at2759"/>
<dbReference type="GO" id="GO:0005741">
    <property type="term" value="C:mitochondrial outer membrane"/>
    <property type="evidence" value="ECO:0007669"/>
    <property type="project" value="UniProtKB-SubCell"/>
</dbReference>
<evidence type="ECO:0000256" key="1">
    <source>
        <dbReference type="ARBA" id="ARBA00004294"/>
    </source>
</evidence>